<dbReference type="Proteomes" id="UP000812287">
    <property type="component" value="Unassembled WGS sequence"/>
</dbReference>
<dbReference type="RefSeq" id="XP_043033699.1">
    <property type="nucleotide sequence ID" value="XM_043179632.1"/>
</dbReference>
<gene>
    <name evidence="1" type="ORF">BT62DRAFT_1081049</name>
</gene>
<dbReference type="AlphaFoldDB" id="A0A9P7VGC6"/>
<evidence type="ECO:0000313" key="2">
    <source>
        <dbReference type="Proteomes" id="UP000812287"/>
    </source>
</evidence>
<name>A0A9P7VGC6_9AGAR</name>
<evidence type="ECO:0000313" key="1">
    <source>
        <dbReference type="EMBL" id="KAG7440199.1"/>
    </source>
</evidence>
<organism evidence="1 2">
    <name type="scientific">Guyanagaster necrorhizus</name>
    <dbReference type="NCBI Taxonomy" id="856835"/>
    <lineage>
        <taxon>Eukaryota</taxon>
        <taxon>Fungi</taxon>
        <taxon>Dikarya</taxon>
        <taxon>Basidiomycota</taxon>
        <taxon>Agaricomycotina</taxon>
        <taxon>Agaricomycetes</taxon>
        <taxon>Agaricomycetidae</taxon>
        <taxon>Agaricales</taxon>
        <taxon>Marasmiineae</taxon>
        <taxon>Physalacriaceae</taxon>
        <taxon>Guyanagaster</taxon>
    </lineage>
</organism>
<dbReference type="GeneID" id="66101926"/>
<sequence>MLVRPDFPDLQLIRLLPLCTILPPASTSDQCLRYRRKVFNICDMMITQLLLAMLSW</sequence>
<proteinExistence type="predicted"/>
<accession>A0A9P7VGC6</accession>
<dbReference type="EMBL" id="MU250575">
    <property type="protein sequence ID" value="KAG7440199.1"/>
    <property type="molecule type" value="Genomic_DNA"/>
</dbReference>
<reference evidence="1" key="1">
    <citation type="submission" date="2020-11" db="EMBL/GenBank/DDBJ databases">
        <title>Adaptations for nitrogen fixation in a non-lichenized fungal sporocarp promotes dispersal by wood-feeding termites.</title>
        <authorList>
            <consortium name="DOE Joint Genome Institute"/>
            <person name="Koch R.A."/>
            <person name="Yoon G."/>
            <person name="Arayal U."/>
            <person name="Lail K."/>
            <person name="Amirebrahimi M."/>
            <person name="Labutti K."/>
            <person name="Lipzen A."/>
            <person name="Riley R."/>
            <person name="Barry K."/>
            <person name="Henrissat B."/>
            <person name="Grigoriev I.V."/>
            <person name="Herr J.R."/>
            <person name="Aime M.C."/>
        </authorList>
    </citation>
    <scope>NUCLEOTIDE SEQUENCE</scope>
    <source>
        <strain evidence="1">MCA 3950</strain>
    </source>
</reference>
<protein>
    <submittedName>
        <fullName evidence="1">Uncharacterized protein</fullName>
    </submittedName>
</protein>
<keyword evidence="2" id="KW-1185">Reference proteome</keyword>
<comment type="caution">
    <text evidence="1">The sequence shown here is derived from an EMBL/GenBank/DDBJ whole genome shotgun (WGS) entry which is preliminary data.</text>
</comment>